<dbReference type="RefSeq" id="WP_048042097.1">
    <property type="nucleotide sequence ID" value="NZ_CP009514.1"/>
</dbReference>
<accession>A0A0E3RWL6</accession>
<dbReference type="EMBL" id="CP009514">
    <property type="protein sequence ID" value="AKB71741.1"/>
    <property type="molecule type" value="Genomic_DNA"/>
</dbReference>
<dbReference type="Pfam" id="PF00534">
    <property type="entry name" value="Glycos_transf_1"/>
    <property type="match status" value="1"/>
</dbReference>
<dbReference type="InterPro" id="IPR001296">
    <property type="entry name" value="Glyco_trans_1"/>
</dbReference>
<dbReference type="Gene3D" id="3.40.50.2000">
    <property type="entry name" value="Glycogen Phosphorylase B"/>
    <property type="match status" value="2"/>
</dbReference>
<protein>
    <submittedName>
        <fullName evidence="2">Glycosyltransferase</fullName>
        <ecNumber evidence="2">2.4.1.-</ecNumber>
    </submittedName>
</protein>
<evidence type="ECO:0000313" key="3">
    <source>
        <dbReference type="Proteomes" id="UP000033071"/>
    </source>
</evidence>
<keyword evidence="2" id="KW-0808">Transferase</keyword>
<dbReference type="PANTHER" id="PTHR12526">
    <property type="entry name" value="GLYCOSYLTRANSFERASE"/>
    <property type="match status" value="1"/>
</dbReference>
<dbReference type="GeneID" id="24881804"/>
<name>A0A0E3RWL6_METMZ</name>
<dbReference type="GO" id="GO:0016757">
    <property type="term" value="F:glycosyltransferase activity"/>
    <property type="evidence" value="ECO:0007669"/>
    <property type="project" value="UniProtKB-KW"/>
</dbReference>
<dbReference type="PATRIC" id="fig|1434113.4.peg.2318"/>
<evidence type="ECO:0000313" key="2">
    <source>
        <dbReference type="EMBL" id="AKB71741.1"/>
    </source>
</evidence>
<dbReference type="EC" id="2.4.1.-" evidence="2"/>
<dbReference type="Proteomes" id="UP000033071">
    <property type="component" value="Chromosome"/>
</dbReference>
<organism evidence="2 3">
    <name type="scientific">Methanosarcina mazei C16</name>
    <dbReference type="NCBI Taxonomy" id="1434113"/>
    <lineage>
        <taxon>Archaea</taxon>
        <taxon>Methanobacteriati</taxon>
        <taxon>Methanobacteriota</taxon>
        <taxon>Stenosarchaea group</taxon>
        <taxon>Methanomicrobia</taxon>
        <taxon>Methanosarcinales</taxon>
        <taxon>Methanosarcinaceae</taxon>
        <taxon>Methanosarcina</taxon>
    </lineage>
</organism>
<feature type="domain" description="Glycosyl transferase family 1" evidence="1">
    <location>
        <begin position="192"/>
        <end position="343"/>
    </location>
</feature>
<keyword evidence="2" id="KW-0328">Glycosyltransferase</keyword>
<dbReference type="CDD" id="cd03801">
    <property type="entry name" value="GT4_PimA-like"/>
    <property type="match status" value="1"/>
</dbReference>
<dbReference type="SUPFAM" id="SSF53756">
    <property type="entry name" value="UDP-Glycosyltransferase/glycogen phosphorylase"/>
    <property type="match status" value="1"/>
</dbReference>
<gene>
    <name evidence="2" type="ORF">MSMAC_1851</name>
</gene>
<dbReference type="HOGENOM" id="CLU_009583_2_2_2"/>
<dbReference type="KEGG" id="mmac:MSMAC_1851"/>
<reference evidence="2 3" key="1">
    <citation type="submission" date="2014-07" db="EMBL/GenBank/DDBJ databases">
        <title>Methanogenic archaea and the global carbon cycle.</title>
        <authorList>
            <person name="Henriksen J.R."/>
            <person name="Luke J."/>
            <person name="Reinhart S."/>
            <person name="Benedict M.N."/>
            <person name="Youngblut N.D."/>
            <person name="Metcalf M.E."/>
            <person name="Whitaker R.J."/>
            <person name="Metcalf W.W."/>
        </authorList>
    </citation>
    <scope>NUCLEOTIDE SEQUENCE [LARGE SCALE GENOMIC DNA]</scope>
    <source>
        <strain evidence="2 3">C16</strain>
    </source>
</reference>
<evidence type="ECO:0000259" key="1">
    <source>
        <dbReference type="Pfam" id="PF00534"/>
    </source>
</evidence>
<proteinExistence type="predicted"/>
<sequence>MRNICIITYAVGPANVNPLCNLVNIMNKISTDLFIILGLYGKNIELPCHVNNIRNCKVIHKESTNMFIRILNYIWTQLRVSYYLIKKSKNINICIFYLGDPLLLPIIVAKICRKKTILVMGGFLEKEIDMRNDSLSKVLKLLKKINLILLDRIFVYSTNLINLWNLEKYSEKIFIAPEHFINFNVFNIRKPLSKRKDLVGYIGRLSNEKGVQNFVESIPKILNENEDLDFIIIGNGELYSSIKKYINNESLNDKVKLAGWVDHDELPEYMNELKLLVLPSYTEGLPNVMLEAMACGTPVLATPVGSIPDIIKDSKNGFIMESNSPKCIADNIVRVLNNPNLDELSNNEREFIIHNFSFDAAVDRYNRGLMSL</sequence>
<dbReference type="AlphaFoldDB" id="A0A0E3RWL6"/>